<accession>A0A9Q0LSX0</accession>
<organism evidence="5 6">
    <name type="scientific">Anaeramoeba ignava</name>
    <name type="common">Anaerobic marine amoeba</name>
    <dbReference type="NCBI Taxonomy" id="1746090"/>
    <lineage>
        <taxon>Eukaryota</taxon>
        <taxon>Metamonada</taxon>
        <taxon>Anaeramoebidae</taxon>
        <taxon>Anaeramoeba</taxon>
    </lineage>
</organism>
<dbReference type="OrthoDB" id="439639at2759"/>
<evidence type="ECO:0000259" key="4">
    <source>
        <dbReference type="PROSITE" id="PS50102"/>
    </source>
</evidence>
<dbReference type="Gene3D" id="3.30.70.330">
    <property type="match status" value="5"/>
</dbReference>
<protein>
    <recommendedName>
        <fullName evidence="4">RRM domain-containing protein</fullName>
    </recommendedName>
</protein>
<dbReference type="InterPro" id="IPR012677">
    <property type="entry name" value="Nucleotide-bd_a/b_plait_sf"/>
</dbReference>
<dbReference type="GO" id="GO:0003723">
    <property type="term" value="F:RNA binding"/>
    <property type="evidence" value="ECO:0007669"/>
    <property type="project" value="UniProtKB-UniRule"/>
</dbReference>
<dbReference type="SMART" id="SM00360">
    <property type="entry name" value="RRM"/>
    <property type="match status" value="5"/>
</dbReference>
<dbReference type="SMART" id="SM00361">
    <property type="entry name" value="RRM_1"/>
    <property type="match status" value="2"/>
</dbReference>
<comment type="caution">
    <text evidence="5">The sequence shown here is derived from an EMBL/GenBank/DDBJ whole genome shotgun (WGS) entry which is preliminary data.</text>
</comment>
<gene>
    <name evidence="5" type="ORF">M0811_05201</name>
</gene>
<dbReference type="OMA" id="FNNTCIQ"/>
<proteinExistence type="predicted"/>
<dbReference type="InterPro" id="IPR035979">
    <property type="entry name" value="RBD_domain_sf"/>
</dbReference>
<feature type="compositionally biased region" description="Basic and acidic residues" evidence="3">
    <location>
        <begin position="407"/>
        <end position="419"/>
    </location>
</feature>
<evidence type="ECO:0000256" key="1">
    <source>
        <dbReference type="ARBA" id="ARBA00022884"/>
    </source>
</evidence>
<dbReference type="AlphaFoldDB" id="A0A9Q0LSX0"/>
<dbReference type="CDD" id="cd12317">
    <property type="entry name" value="RRM4_RBM19_RRM3_MRD1"/>
    <property type="match status" value="1"/>
</dbReference>
<dbReference type="Proteomes" id="UP001149090">
    <property type="component" value="Unassembled WGS sequence"/>
</dbReference>
<keyword evidence="1 2" id="KW-0694">RNA-binding</keyword>
<dbReference type="Pfam" id="PF00076">
    <property type="entry name" value="RRM_1"/>
    <property type="match status" value="5"/>
</dbReference>
<feature type="domain" description="RRM" evidence="4">
    <location>
        <begin position="317"/>
        <end position="395"/>
    </location>
</feature>
<dbReference type="CDD" id="cd12320">
    <property type="entry name" value="RRM6_RBM19_RRM5_MRD1"/>
    <property type="match status" value="1"/>
</dbReference>
<evidence type="ECO:0000256" key="2">
    <source>
        <dbReference type="PROSITE-ProRule" id="PRU00176"/>
    </source>
</evidence>
<dbReference type="PROSITE" id="PS50102">
    <property type="entry name" value="RRM"/>
    <property type="match status" value="5"/>
</dbReference>
<feature type="region of interest" description="Disordered" evidence="3">
    <location>
        <begin position="210"/>
        <end position="232"/>
    </location>
</feature>
<dbReference type="PANTHER" id="PTHR10352">
    <property type="entry name" value="EUKARYOTIC TRANSLATION INITIATION FACTOR 3 SUBUNIT G"/>
    <property type="match status" value="1"/>
</dbReference>
<dbReference type="FunFam" id="3.30.70.330:FF:000738">
    <property type="entry name" value="RNA-binding motif protein 19"/>
    <property type="match status" value="1"/>
</dbReference>
<feature type="domain" description="RRM" evidence="4">
    <location>
        <begin position="511"/>
        <end position="583"/>
    </location>
</feature>
<feature type="domain" description="RRM" evidence="4">
    <location>
        <begin position="3"/>
        <end position="80"/>
    </location>
</feature>
<name>A0A9Q0LSX0_ANAIG</name>
<evidence type="ECO:0000313" key="5">
    <source>
        <dbReference type="EMBL" id="KAJ5077944.1"/>
    </source>
</evidence>
<feature type="domain" description="RRM" evidence="4">
    <location>
        <begin position="724"/>
        <end position="801"/>
    </location>
</feature>
<dbReference type="CDD" id="cd12565">
    <property type="entry name" value="RRM1_MRD1"/>
    <property type="match status" value="1"/>
</dbReference>
<dbReference type="FunFam" id="3.30.70.330:FF:000442">
    <property type="entry name" value="Multiple RNA-binding domain-containing protein 1"/>
    <property type="match status" value="1"/>
</dbReference>
<sequence>MSSRLIVKNLPKYIDEKRLREHFSTQGEITDIKLKRTQKGATRRFAFIGYKTEEQAKQAYEYFRNTYFDTSKLEVSFAKPIGSNDIERPWSKYSKGSSLYYQAHPEIQKQKKLEVDLQRKKKYQEMQEKKQKMFNESVANDPKLVEFLQVMKPRSNTKKWTNDEILKLKPVIKKKRKVGNFVEEEEMSIVSGSLKKNKNQIYTRRHKRFIDDEDPEKGDNLIGKNEEKDANQKSIQNDSNIFIETNSNSNVPVDNDFNANQDDSVVSIAFDDGVSDFEYFSSKKKEKLSDEIELNKNGKNEKENEEQVEDSLVAKTGRLFVKNIPFTTTEEELSEFFGEYGTILETHIPLKKETKQPYGIAFVLFKEPIDAVSAFEELNGKFFQGRILQISAAKEEVEEEKDEDNDSGAKDGMRRESKFQRKKQKERKKNAENTINWNSIFLSSDTVAEAVSKNLNISKSQLLDPQSSNMAVRLSLAETSVISETKAYLEKEGVNLDSFNGLNALTKRSKTTILVKNLPFSTEKQEIEEIFSKFGSIKKIIIPPTKAVALVEFIHPTEAKKALRSLAYRKYRHVPLFLEWAPLASLKSNDEKKDENKSKIMKQNLDESLKLTDQDSVGSTLFVKNLSFETDEEKLREVFQNFRVKSVKISRKKDVKTGELTSMGFGFIDFENKNEALKAIKQKQSVVVDERELVLEFSKSRGKSGKLGKKKNRKLVDLKKLKGTKLLVRNIPFEATRKEIRELFGSFGEIKSVRIPKKFDGSHRGFGFVDFVTKQEAENARSALLNTHLYGRHLVVEEAKDDKSIDEIRNKVGKKFGKQMK</sequence>
<reference evidence="5" key="1">
    <citation type="submission" date="2022-10" db="EMBL/GenBank/DDBJ databases">
        <title>Novel sulphate-reducing endosymbionts in the free-living metamonad Anaeramoeba.</title>
        <authorList>
            <person name="Jerlstrom-Hultqvist J."/>
            <person name="Cepicka I."/>
            <person name="Gallot-Lavallee L."/>
            <person name="Salas-Leiva D."/>
            <person name="Curtis B.A."/>
            <person name="Zahonova K."/>
            <person name="Pipaliya S."/>
            <person name="Dacks J."/>
            <person name="Roger A.J."/>
        </authorList>
    </citation>
    <scope>NUCLEOTIDE SEQUENCE</scope>
    <source>
        <strain evidence="5">BMAN</strain>
    </source>
</reference>
<dbReference type="EMBL" id="JAPDFW010000055">
    <property type="protein sequence ID" value="KAJ5077944.1"/>
    <property type="molecule type" value="Genomic_DNA"/>
</dbReference>
<dbReference type="InterPro" id="IPR000504">
    <property type="entry name" value="RRM_dom"/>
</dbReference>
<evidence type="ECO:0000256" key="3">
    <source>
        <dbReference type="SAM" id="MobiDB-lite"/>
    </source>
</evidence>
<feature type="domain" description="RRM" evidence="4">
    <location>
        <begin position="619"/>
        <end position="700"/>
    </location>
</feature>
<dbReference type="InterPro" id="IPR003954">
    <property type="entry name" value="RRM_euk-type"/>
</dbReference>
<dbReference type="SUPFAM" id="SSF54928">
    <property type="entry name" value="RNA-binding domain, RBD"/>
    <property type="match status" value="4"/>
</dbReference>
<feature type="compositionally biased region" description="Acidic residues" evidence="3">
    <location>
        <begin position="396"/>
        <end position="406"/>
    </location>
</feature>
<evidence type="ECO:0000313" key="6">
    <source>
        <dbReference type="Proteomes" id="UP001149090"/>
    </source>
</evidence>
<feature type="region of interest" description="Disordered" evidence="3">
    <location>
        <begin position="394"/>
        <end position="430"/>
    </location>
</feature>
<keyword evidence="6" id="KW-1185">Reference proteome</keyword>